<evidence type="ECO:0000313" key="2">
    <source>
        <dbReference type="EMBL" id="KAJ7192995.1"/>
    </source>
</evidence>
<reference evidence="2" key="1">
    <citation type="submission" date="2023-03" db="EMBL/GenBank/DDBJ databases">
        <title>Massive genome expansion in bonnet fungi (Mycena s.s.) driven by repeated elements and novel gene families across ecological guilds.</title>
        <authorList>
            <consortium name="Lawrence Berkeley National Laboratory"/>
            <person name="Harder C.B."/>
            <person name="Miyauchi S."/>
            <person name="Viragh M."/>
            <person name="Kuo A."/>
            <person name="Thoen E."/>
            <person name="Andreopoulos B."/>
            <person name="Lu D."/>
            <person name="Skrede I."/>
            <person name="Drula E."/>
            <person name="Henrissat B."/>
            <person name="Morin E."/>
            <person name="Kohler A."/>
            <person name="Barry K."/>
            <person name="LaButti K."/>
            <person name="Morin E."/>
            <person name="Salamov A."/>
            <person name="Lipzen A."/>
            <person name="Mereny Z."/>
            <person name="Hegedus B."/>
            <person name="Baldrian P."/>
            <person name="Stursova M."/>
            <person name="Weitz H."/>
            <person name="Taylor A."/>
            <person name="Grigoriev I.V."/>
            <person name="Nagy L.G."/>
            <person name="Martin F."/>
            <person name="Kauserud H."/>
        </authorList>
    </citation>
    <scope>NUCLEOTIDE SEQUENCE</scope>
    <source>
        <strain evidence="2">9144</strain>
    </source>
</reference>
<comment type="caution">
    <text evidence="2">The sequence shown here is derived from an EMBL/GenBank/DDBJ whole genome shotgun (WGS) entry which is preliminary data.</text>
</comment>
<accession>A0AAD6UT20</accession>
<dbReference type="Proteomes" id="UP001219525">
    <property type="component" value="Unassembled WGS sequence"/>
</dbReference>
<proteinExistence type="predicted"/>
<sequence length="393" mass="41179">MSVWVTTVPAVPSVATSAAVVPAGAAVPAGKTAVLTRPYHSLAASSRAMAPLQIQKRRRSVFHASRLHARPLPDSSCTRVRASHKSRVPVGRASCKLQRSPLKQAAAHSTPAPLSFPLHAACPTFHCMPLPTACHSPLTLLPAVCCAPVPAPRSPFPSRRSLPTAPLAGCRAPSRHPTPAACPVPAALLPAASWCDGRHKRRPAAAPRQAQAHLVGDGVPSVRRYGRRRRAGAGPKPEPAGPWGGHAQGGIARVLEGVHTAYGAQREGRAQVRGPAQVAGSSRAATGMGLRACGAHACPRVRWARRRSFWGRTWANKPDAELNRLRKAASGDSLPTRAEHDRNGHGNPADYELPAESVRVGEVQAVVDSAMDEASSCRGGVDAEDAGGSVVYS</sequence>
<protein>
    <submittedName>
        <fullName evidence="2">Uncharacterized protein</fullName>
    </submittedName>
</protein>
<keyword evidence="3" id="KW-1185">Reference proteome</keyword>
<evidence type="ECO:0000256" key="1">
    <source>
        <dbReference type="SAM" id="MobiDB-lite"/>
    </source>
</evidence>
<feature type="region of interest" description="Disordered" evidence="1">
    <location>
        <begin position="328"/>
        <end position="352"/>
    </location>
</feature>
<name>A0AAD6UT20_9AGAR</name>
<gene>
    <name evidence="2" type="ORF">GGX14DRAFT_405901</name>
</gene>
<dbReference type="EMBL" id="JARJCW010000113">
    <property type="protein sequence ID" value="KAJ7192995.1"/>
    <property type="molecule type" value="Genomic_DNA"/>
</dbReference>
<evidence type="ECO:0000313" key="3">
    <source>
        <dbReference type="Proteomes" id="UP001219525"/>
    </source>
</evidence>
<dbReference type="AlphaFoldDB" id="A0AAD6UT20"/>
<organism evidence="2 3">
    <name type="scientific">Mycena pura</name>
    <dbReference type="NCBI Taxonomy" id="153505"/>
    <lineage>
        <taxon>Eukaryota</taxon>
        <taxon>Fungi</taxon>
        <taxon>Dikarya</taxon>
        <taxon>Basidiomycota</taxon>
        <taxon>Agaricomycotina</taxon>
        <taxon>Agaricomycetes</taxon>
        <taxon>Agaricomycetidae</taxon>
        <taxon>Agaricales</taxon>
        <taxon>Marasmiineae</taxon>
        <taxon>Mycenaceae</taxon>
        <taxon>Mycena</taxon>
    </lineage>
</organism>